<dbReference type="Proteomes" id="UP000054248">
    <property type="component" value="Unassembled WGS sequence"/>
</dbReference>
<protein>
    <recommendedName>
        <fullName evidence="1">Protein kinase domain-containing protein</fullName>
    </recommendedName>
</protein>
<proteinExistence type="predicted"/>
<evidence type="ECO:0000313" key="2">
    <source>
        <dbReference type="EMBL" id="KIO31728.1"/>
    </source>
</evidence>
<dbReference type="HOGENOM" id="CLU_000288_7_18_1"/>
<dbReference type="Pfam" id="PF07714">
    <property type="entry name" value="PK_Tyr_Ser-Thr"/>
    <property type="match status" value="1"/>
</dbReference>
<name>A0A0C3LCT7_9AGAM</name>
<dbReference type="GO" id="GO:0004674">
    <property type="term" value="F:protein serine/threonine kinase activity"/>
    <property type="evidence" value="ECO:0007669"/>
    <property type="project" value="TreeGrafter"/>
</dbReference>
<evidence type="ECO:0000259" key="1">
    <source>
        <dbReference type="PROSITE" id="PS50011"/>
    </source>
</evidence>
<dbReference type="STRING" id="1051891.A0A0C3LCT7"/>
<dbReference type="InterPro" id="IPR008271">
    <property type="entry name" value="Ser/Thr_kinase_AS"/>
</dbReference>
<dbReference type="OrthoDB" id="26722at2759"/>
<dbReference type="PROSITE" id="PS50011">
    <property type="entry name" value="PROTEIN_KINASE_DOM"/>
    <property type="match status" value="1"/>
</dbReference>
<sequence length="282" mass="31608">MIPIDDIGFAITCISPTPVKVNGHFCDVFEGIHGKAGRVALKRPRIGATGYDDVVVRRFEREAATWRKLRHPHILEFLGTFKRDGHMYFVSPFISNGTLVEYIAEHPDINRVRLLCETADAVKYLHKEAVIHGDIKASNILIGDNGYSLLCDFGLTKTVESRTSTAMRGAGTFRWQGPELWDNAPKSFESDVYAFGMTIVEVLTGEVPFHDLTNDMAVMYAVILRDERPSKIPAESSNGISYENVWDVASACWPRTPSDRIPMFEAFQRIRTDPSLASSHQS</sequence>
<dbReference type="InterPro" id="IPR011009">
    <property type="entry name" value="Kinase-like_dom_sf"/>
</dbReference>
<dbReference type="AlphaFoldDB" id="A0A0C3LCT7"/>
<dbReference type="EMBL" id="KN822960">
    <property type="protein sequence ID" value="KIO31728.1"/>
    <property type="molecule type" value="Genomic_DNA"/>
</dbReference>
<dbReference type="PROSITE" id="PS00108">
    <property type="entry name" value="PROTEIN_KINASE_ST"/>
    <property type="match status" value="1"/>
</dbReference>
<dbReference type="Gene3D" id="1.10.510.10">
    <property type="entry name" value="Transferase(Phosphotransferase) domain 1"/>
    <property type="match status" value="1"/>
</dbReference>
<accession>A0A0C3LCT7</accession>
<dbReference type="InterPro" id="IPR051681">
    <property type="entry name" value="Ser/Thr_Kinases-Pseudokinases"/>
</dbReference>
<dbReference type="InterPro" id="IPR000719">
    <property type="entry name" value="Prot_kinase_dom"/>
</dbReference>
<feature type="domain" description="Protein kinase" evidence="1">
    <location>
        <begin position="14"/>
        <end position="276"/>
    </location>
</feature>
<reference evidence="3" key="2">
    <citation type="submission" date="2015-01" db="EMBL/GenBank/DDBJ databases">
        <title>Evolutionary Origins and Diversification of the Mycorrhizal Mutualists.</title>
        <authorList>
            <consortium name="DOE Joint Genome Institute"/>
            <consortium name="Mycorrhizal Genomics Consortium"/>
            <person name="Kohler A."/>
            <person name="Kuo A."/>
            <person name="Nagy L.G."/>
            <person name="Floudas D."/>
            <person name="Copeland A."/>
            <person name="Barry K.W."/>
            <person name="Cichocki N."/>
            <person name="Veneault-Fourrey C."/>
            <person name="LaButti K."/>
            <person name="Lindquist E.A."/>
            <person name="Lipzen A."/>
            <person name="Lundell T."/>
            <person name="Morin E."/>
            <person name="Murat C."/>
            <person name="Riley R."/>
            <person name="Ohm R."/>
            <person name="Sun H."/>
            <person name="Tunlid A."/>
            <person name="Henrissat B."/>
            <person name="Grigoriev I.V."/>
            <person name="Hibbett D.S."/>
            <person name="Martin F."/>
        </authorList>
    </citation>
    <scope>NUCLEOTIDE SEQUENCE [LARGE SCALE GENOMIC DNA]</scope>
    <source>
        <strain evidence="3">MUT 4182</strain>
    </source>
</reference>
<keyword evidence="3" id="KW-1185">Reference proteome</keyword>
<dbReference type="PANTHER" id="PTHR44329:SF214">
    <property type="entry name" value="PROTEIN KINASE DOMAIN-CONTAINING PROTEIN"/>
    <property type="match status" value="1"/>
</dbReference>
<reference evidence="2 3" key="1">
    <citation type="submission" date="2014-04" db="EMBL/GenBank/DDBJ databases">
        <authorList>
            <consortium name="DOE Joint Genome Institute"/>
            <person name="Kuo A."/>
            <person name="Girlanda M."/>
            <person name="Perotto S."/>
            <person name="Kohler A."/>
            <person name="Nagy L.G."/>
            <person name="Floudas D."/>
            <person name="Copeland A."/>
            <person name="Barry K.W."/>
            <person name="Cichocki N."/>
            <person name="Veneault-Fourrey C."/>
            <person name="LaButti K."/>
            <person name="Lindquist E.A."/>
            <person name="Lipzen A."/>
            <person name="Lundell T."/>
            <person name="Morin E."/>
            <person name="Murat C."/>
            <person name="Sun H."/>
            <person name="Tunlid A."/>
            <person name="Henrissat B."/>
            <person name="Grigoriev I.V."/>
            <person name="Hibbett D.S."/>
            <person name="Martin F."/>
            <person name="Nordberg H.P."/>
            <person name="Cantor M.N."/>
            <person name="Hua S.X."/>
        </authorList>
    </citation>
    <scope>NUCLEOTIDE SEQUENCE [LARGE SCALE GENOMIC DNA]</scope>
    <source>
        <strain evidence="2 3">MUT 4182</strain>
    </source>
</reference>
<organism evidence="2 3">
    <name type="scientific">Tulasnella calospora MUT 4182</name>
    <dbReference type="NCBI Taxonomy" id="1051891"/>
    <lineage>
        <taxon>Eukaryota</taxon>
        <taxon>Fungi</taxon>
        <taxon>Dikarya</taxon>
        <taxon>Basidiomycota</taxon>
        <taxon>Agaricomycotina</taxon>
        <taxon>Agaricomycetes</taxon>
        <taxon>Cantharellales</taxon>
        <taxon>Tulasnellaceae</taxon>
        <taxon>Tulasnella</taxon>
    </lineage>
</organism>
<dbReference type="GO" id="GO:0005524">
    <property type="term" value="F:ATP binding"/>
    <property type="evidence" value="ECO:0007669"/>
    <property type="project" value="InterPro"/>
</dbReference>
<dbReference type="SUPFAM" id="SSF56112">
    <property type="entry name" value="Protein kinase-like (PK-like)"/>
    <property type="match status" value="1"/>
</dbReference>
<dbReference type="PANTHER" id="PTHR44329">
    <property type="entry name" value="SERINE/THREONINE-PROTEIN KINASE TNNI3K-RELATED"/>
    <property type="match status" value="1"/>
</dbReference>
<evidence type="ECO:0000313" key="3">
    <source>
        <dbReference type="Proteomes" id="UP000054248"/>
    </source>
</evidence>
<dbReference type="SMART" id="SM00220">
    <property type="entry name" value="S_TKc"/>
    <property type="match status" value="1"/>
</dbReference>
<gene>
    <name evidence="2" type="ORF">M407DRAFT_217769</name>
</gene>
<dbReference type="InterPro" id="IPR001245">
    <property type="entry name" value="Ser-Thr/Tyr_kinase_cat_dom"/>
</dbReference>